<keyword evidence="3 4" id="KW-0627">Porphyrin biosynthesis</keyword>
<reference evidence="10" key="2">
    <citation type="submission" date="2021-04" db="EMBL/GenBank/DDBJ databases">
        <authorList>
            <person name="Gilroy R."/>
        </authorList>
    </citation>
    <scope>NUCLEOTIDE SEQUENCE</scope>
    <source>
        <strain evidence="10">USAMLcec3-2134</strain>
    </source>
</reference>
<dbReference type="Pfam" id="PF05201">
    <property type="entry name" value="GlutR_N"/>
    <property type="match status" value="1"/>
</dbReference>
<dbReference type="AlphaFoldDB" id="A0A9D2MPV9"/>
<dbReference type="EC" id="1.2.1.70" evidence="4"/>
<feature type="domain" description="Glutamyl-tRNA reductase N-terminal" evidence="9">
    <location>
        <begin position="4"/>
        <end position="152"/>
    </location>
</feature>
<keyword evidence="1 4" id="KW-0521">NADP</keyword>
<dbReference type="NCBIfam" id="TIGR01035">
    <property type="entry name" value="hemA"/>
    <property type="match status" value="1"/>
</dbReference>
<dbReference type="InterPro" id="IPR036291">
    <property type="entry name" value="NAD(P)-bd_dom_sf"/>
</dbReference>
<gene>
    <name evidence="4 10" type="primary">hemA</name>
    <name evidence="10" type="ORF">H9763_01140</name>
</gene>
<comment type="subunit">
    <text evidence="4">Homodimer.</text>
</comment>
<dbReference type="Gene3D" id="3.30.460.30">
    <property type="entry name" value="Glutamyl-tRNA reductase, N-terminal domain"/>
    <property type="match status" value="1"/>
</dbReference>
<evidence type="ECO:0000313" key="11">
    <source>
        <dbReference type="Proteomes" id="UP000886883"/>
    </source>
</evidence>
<dbReference type="CDD" id="cd05213">
    <property type="entry name" value="NAD_bind_Glutamyl_tRNA_reduct"/>
    <property type="match status" value="1"/>
</dbReference>
<feature type="site" description="Important for activity" evidence="4 7">
    <location>
        <position position="95"/>
    </location>
</feature>
<dbReference type="PANTHER" id="PTHR43013:SF1">
    <property type="entry name" value="GLUTAMYL-TRNA REDUCTASE"/>
    <property type="match status" value="1"/>
</dbReference>
<sequence length="373" mass="40630">MECISISHKTAGAGLRQRFAFSGQEAEAFVKGLMEREEIGQAVLLSTCNRTELYVQGRPGVFGLLEELLAARAGLDAESIRETARRYEGKGAVRHLFSVTCGIDSMVVGEDEILGQVRDAYGRSVACGAAGYEVHAIFQAALACAKRIKTETGLSRSSVSVATLAAAEVFHLRPGAKTVLLIGSSGKIGGTILKNLLSREEIRVVATTRTHRGLYQDGSGRVKNVDYRDRYDWLEEADAVISATASPHYTITAGRAQKAMKAGKERLFVDVSVPPDIDGKIGRLPGCRLLSIDDFNRLADQNNERKRQAAADAAQIVEEEAETLFKALALHGAADRIAGWKERYEGRPFEKLLYRLRDELDSGSFEALLRALG</sequence>
<evidence type="ECO:0000256" key="4">
    <source>
        <dbReference type="HAMAP-Rule" id="MF_00087"/>
    </source>
</evidence>
<comment type="catalytic activity">
    <reaction evidence="4">
        <text>(S)-4-amino-5-oxopentanoate + tRNA(Glu) + NADP(+) = L-glutamyl-tRNA(Glu) + NADPH + H(+)</text>
        <dbReference type="Rhea" id="RHEA:12344"/>
        <dbReference type="Rhea" id="RHEA-COMP:9663"/>
        <dbReference type="Rhea" id="RHEA-COMP:9680"/>
        <dbReference type="ChEBI" id="CHEBI:15378"/>
        <dbReference type="ChEBI" id="CHEBI:57501"/>
        <dbReference type="ChEBI" id="CHEBI:57783"/>
        <dbReference type="ChEBI" id="CHEBI:58349"/>
        <dbReference type="ChEBI" id="CHEBI:78442"/>
        <dbReference type="ChEBI" id="CHEBI:78520"/>
        <dbReference type="EC" id="1.2.1.70"/>
    </reaction>
</comment>
<reference evidence="10" key="1">
    <citation type="journal article" date="2021" name="PeerJ">
        <title>Extensive microbial diversity within the chicken gut microbiome revealed by metagenomics and culture.</title>
        <authorList>
            <person name="Gilroy R."/>
            <person name="Ravi A."/>
            <person name="Getino M."/>
            <person name="Pursley I."/>
            <person name="Horton D.L."/>
            <person name="Alikhan N.F."/>
            <person name="Baker D."/>
            <person name="Gharbi K."/>
            <person name="Hall N."/>
            <person name="Watson M."/>
            <person name="Adriaenssens E.M."/>
            <person name="Foster-Nyarko E."/>
            <person name="Jarju S."/>
            <person name="Secka A."/>
            <person name="Antonio M."/>
            <person name="Oren A."/>
            <person name="Chaudhuri R.R."/>
            <person name="La Ragione R."/>
            <person name="Hildebrand F."/>
            <person name="Pallen M.J."/>
        </authorList>
    </citation>
    <scope>NUCLEOTIDE SEQUENCE</scope>
    <source>
        <strain evidence="10">USAMLcec3-2134</strain>
    </source>
</reference>
<protein>
    <recommendedName>
        <fullName evidence="4">Glutamyl-tRNA reductase</fullName>
        <shortName evidence="4">GluTR</shortName>
        <ecNumber evidence="4">1.2.1.70</ecNumber>
    </recommendedName>
</protein>
<feature type="binding site" evidence="4 6">
    <location>
        <position position="105"/>
    </location>
    <ligand>
        <name>substrate</name>
    </ligand>
</feature>
<dbReference type="EMBL" id="DWXE01000005">
    <property type="protein sequence ID" value="HJB90057.1"/>
    <property type="molecule type" value="Genomic_DNA"/>
</dbReference>
<dbReference type="PIRSF" id="PIRSF000445">
    <property type="entry name" value="4pyrrol_synth_GluRdtase"/>
    <property type="match status" value="1"/>
</dbReference>
<dbReference type="PANTHER" id="PTHR43013">
    <property type="entry name" value="GLUTAMYL-TRNA REDUCTASE"/>
    <property type="match status" value="1"/>
</dbReference>
<keyword evidence="2 4" id="KW-0560">Oxidoreductase</keyword>
<comment type="miscellaneous">
    <text evidence="4">During catalysis, the active site Cys acts as a nucleophile attacking the alpha-carbonyl group of tRNA-bound glutamate with the formation of a thioester intermediate between enzyme and glutamate, and the concomitant release of tRNA(Glu). The thioester intermediate is finally reduced by direct hydride transfer from NADPH, to form the product GSA.</text>
</comment>
<comment type="similarity">
    <text evidence="4">Belongs to the glutamyl-tRNA reductase family.</text>
</comment>
<dbReference type="GO" id="GO:0050661">
    <property type="term" value="F:NADP binding"/>
    <property type="evidence" value="ECO:0007669"/>
    <property type="project" value="InterPro"/>
</dbReference>
<evidence type="ECO:0000256" key="3">
    <source>
        <dbReference type="ARBA" id="ARBA00023244"/>
    </source>
</evidence>
<dbReference type="HAMAP" id="MF_00087">
    <property type="entry name" value="Glu_tRNA_reductase"/>
    <property type="match status" value="1"/>
</dbReference>
<dbReference type="InterPro" id="IPR036343">
    <property type="entry name" value="GluRdtase_N_sf"/>
</dbReference>
<dbReference type="InterPro" id="IPR015895">
    <property type="entry name" value="4pyrrol_synth_GluRdtase_N"/>
</dbReference>
<dbReference type="GO" id="GO:0008883">
    <property type="term" value="F:glutamyl-tRNA reductase activity"/>
    <property type="evidence" value="ECO:0007669"/>
    <property type="project" value="UniProtKB-UniRule"/>
</dbReference>
<dbReference type="InterPro" id="IPR018214">
    <property type="entry name" value="GluRdtase_CS"/>
</dbReference>
<proteinExistence type="inferred from homology"/>
<dbReference type="Proteomes" id="UP000886883">
    <property type="component" value="Unassembled WGS sequence"/>
</dbReference>
<dbReference type="SUPFAM" id="SSF69742">
    <property type="entry name" value="Glutamyl tRNA-reductase catalytic, N-terminal domain"/>
    <property type="match status" value="1"/>
</dbReference>
<feature type="active site" description="Nucleophile" evidence="4 5">
    <location>
        <position position="48"/>
    </location>
</feature>
<comment type="domain">
    <text evidence="4">Possesses an unusual extended V-shaped dimeric structure with each monomer consisting of three distinct domains arranged along a curved 'spinal' alpha-helix. The N-terminal catalytic domain specifically recognizes the glutamate moiety of the substrate. The second domain is the NADPH-binding domain, and the third C-terminal domain is responsible for dimerization.</text>
</comment>
<feature type="binding site" evidence="4">
    <location>
        <begin position="184"/>
        <end position="189"/>
    </location>
    <ligand>
        <name>NADP(+)</name>
        <dbReference type="ChEBI" id="CHEBI:58349"/>
    </ligand>
</feature>
<comment type="caution">
    <text evidence="10">The sequence shown here is derived from an EMBL/GenBank/DDBJ whole genome shotgun (WGS) entry which is preliminary data.</text>
</comment>
<dbReference type="Pfam" id="PF01488">
    <property type="entry name" value="Shikimate_DH"/>
    <property type="match status" value="1"/>
</dbReference>
<evidence type="ECO:0000256" key="1">
    <source>
        <dbReference type="ARBA" id="ARBA00022857"/>
    </source>
</evidence>
<dbReference type="GO" id="GO:0019353">
    <property type="term" value="P:protoporphyrinogen IX biosynthetic process from glutamate"/>
    <property type="evidence" value="ECO:0007669"/>
    <property type="project" value="TreeGrafter"/>
</dbReference>
<evidence type="ECO:0000256" key="7">
    <source>
        <dbReference type="PIRSR" id="PIRSR000445-4"/>
    </source>
</evidence>
<accession>A0A9D2MPV9</accession>
<dbReference type="Gene3D" id="3.40.50.720">
    <property type="entry name" value="NAD(P)-binding Rossmann-like Domain"/>
    <property type="match status" value="1"/>
</dbReference>
<feature type="binding site" evidence="4 6">
    <location>
        <begin position="47"/>
        <end position="50"/>
    </location>
    <ligand>
        <name>substrate</name>
    </ligand>
</feature>
<dbReference type="InterPro" id="IPR000343">
    <property type="entry name" value="4pyrrol_synth_GluRdtase"/>
</dbReference>
<dbReference type="InterPro" id="IPR006151">
    <property type="entry name" value="Shikm_DH/Glu-tRNA_Rdtase"/>
</dbReference>
<evidence type="ECO:0000259" key="8">
    <source>
        <dbReference type="Pfam" id="PF01488"/>
    </source>
</evidence>
<feature type="binding site" evidence="4 6">
    <location>
        <position position="116"/>
    </location>
    <ligand>
        <name>substrate</name>
    </ligand>
</feature>
<evidence type="ECO:0000313" key="10">
    <source>
        <dbReference type="EMBL" id="HJB90057.1"/>
    </source>
</evidence>
<feature type="binding site" evidence="4 6">
    <location>
        <begin position="110"/>
        <end position="112"/>
    </location>
    <ligand>
        <name>substrate</name>
    </ligand>
</feature>
<evidence type="ECO:0000256" key="5">
    <source>
        <dbReference type="PIRSR" id="PIRSR000445-1"/>
    </source>
</evidence>
<dbReference type="SUPFAM" id="SSF51735">
    <property type="entry name" value="NAD(P)-binding Rossmann-fold domains"/>
    <property type="match status" value="1"/>
</dbReference>
<organism evidence="10 11">
    <name type="scientific">Candidatus Eisenbergiella merdigallinarum</name>
    <dbReference type="NCBI Taxonomy" id="2838552"/>
    <lineage>
        <taxon>Bacteria</taxon>
        <taxon>Bacillati</taxon>
        <taxon>Bacillota</taxon>
        <taxon>Clostridia</taxon>
        <taxon>Lachnospirales</taxon>
        <taxon>Lachnospiraceae</taxon>
        <taxon>Eisenbergiella</taxon>
    </lineage>
</organism>
<evidence type="ECO:0000256" key="2">
    <source>
        <dbReference type="ARBA" id="ARBA00023002"/>
    </source>
</evidence>
<feature type="domain" description="Quinate/shikimate 5-dehydrogenase/glutamyl-tRNA reductase" evidence="8">
    <location>
        <begin position="176"/>
        <end position="297"/>
    </location>
</feature>
<evidence type="ECO:0000259" key="9">
    <source>
        <dbReference type="Pfam" id="PF05201"/>
    </source>
</evidence>
<dbReference type="FunFam" id="3.30.460.30:FF:000001">
    <property type="entry name" value="Glutamyl-tRNA reductase"/>
    <property type="match status" value="1"/>
</dbReference>
<evidence type="ECO:0000256" key="6">
    <source>
        <dbReference type="PIRSR" id="PIRSR000445-2"/>
    </source>
</evidence>
<comment type="function">
    <text evidence="4">Catalyzes the NADPH-dependent reduction of glutamyl-tRNA(Glu) to glutamate 1-semialdehyde (GSA).</text>
</comment>
<name>A0A9D2MPV9_9FIRM</name>
<dbReference type="PROSITE" id="PS00747">
    <property type="entry name" value="GLUTR"/>
    <property type="match status" value="1"/>
</dbReference>
<comment type="pathway">
    <text evidence="4">Porphyrin-containing compound metabolism; protoporphyrin-IX biosynthesis; 5-aminolevulinate from L-glutamyl-tRNA(Glu): step 1/2.</text>
</comment>